<name>A0AAE3XM80_9BACT</name>
<dbReference type="AlphaFoldDB" id="A0AAE3XM80"/>
<dbReference type="EMBL" id="JAVDQD010000002">
    <property type="protein sequence ID" value="MDR6239017.1"/>
    <property type="molecule type" value="Genomic_DNA"/>
</dbReference>
<organism evidence="1 2">
    <name type="scientific">Aureibacter tunicatorum</name>
    <dbReference type="NCBI Taxonomy" id="866807"/>
    <lineage>
        <taxon>Bacteria</taxon>
        <taxon>Pseudomonadati</taxon>
        <taxon>Bacteroidota</taxon>
        <taxon>Cytophagia</taxon>
        <taxon>Cytophagales</taxon>
        <taxon>Persicobacteraceae</taxon>
        <taxon>Aureibacter</taxon>
    </lineage>
</organism>
<dbReference type="Proteomes" id="UP001185092">
    <property type="component" value="Unassembled WGS sequence"/>
</dbReference>
<dbReference type="RefSeq" id="WP_309938525.1">
    <property type="nucleotide sequence ID" value="NZ_AP025305.1"/>
</dbReference>
<proteinExistence type="predicted"/>
<evidence type="ECO:0000313" key="2">
    <source>
        <dbReference type="Proteomes" id="UP001185092"/>
    </source>
</evidence>
<accession>A0AAE3XM80</accession>
<protein>
    <submittedName>
        <fullName evidence="1">Uncharacterized protein</fullName>
    </submittedName>
</protein>
<keyword evidence="2" id="KW-1185">Reference proteome</keyword>
<sequence length="133" mass="15276">MFKVALNQYYHIHLSPRKNRIYCKLNGFWPSTARVEAYEEHLTQALTKIKSGASILFDLSDMKVHPPEVKLFHSKVERLLRNSGVQNIAEVVADNVLMEVEGNSPNSISSKFTTIQEADKWLDFRELDKEVLA</sequence>
<gene>
    <name evidence="1" type="ORF">HNQ88_002054</name>
</gene>
<comment type="caution">
    <text evidence="1">The sequence shown here is derived from an EMBL/GenBank/DDBJ whole genome shotgun (WGS) entry which is preliminary data.</text>
</comment>
<evidence type="ECO:0000313" key="1">
    <source>
        <dbReference type="EMBL" id="MDR6239017.1"/>
    </source>
</evidence>
<reference evidence="1" key="1">
    <citation type="submission" date="2023-07" db="EMBL/GenBank/DDBJ databases">
        <title>Genomic Encyclopedia of Type Strains, Phase IV (KMG-IV): sequencing the most valuable type-strain genomes for metagenomic binning, comparative biology and taxonomic classification.</title>
        <authorList>
            <person name="Goeker M."/>
        </authorList>
    </citation>
    <scope>NUCLEOTIDE SEQUENCE</scope>
    <source>
        <strain evidence="1">DSM 26174</strain>
    </source>
</reference>